<dbReference type="InterPro" id="IPR050146">
    <property type="entry name" value="Type-I_3-dehydroquinase"/>
</dbReference>
<keyword evidence="3 5" id="KW-0456">Lyase</keyword>
<evidence type="ECO:0000256" key="2">
    <source>
        <dbReference type="ARBA" id="ARBA00023141"/>
    </source>
</evidence>
<feature type="active site" description="Schiff-base intermediate with substrate" evidence="5">
    <location>
        <position position="124"/>
    </location>
</feature>
<dbReference type="UniPathway" id="UPA00053">
    <property type="reaction ID" value="UER00086"/>
</dbReference>
<dbReference type="PROSITE" id="PS01028">
    <property type="entry name" value="DEHYDROQUINASE_I"/>
    <property type="match status" value="1"/>
</dbReference>
<organism evidence="6 7">
    <name type="scientific">Halalkalibacter wakoensis JCM 9140</name>
    <dbReference type="NCBI Taxonomy" id="1236970"/>
    <lineage>
        <taxon>Bacteria</taxon>
        <taxon>Bacillati</taxon>
        <taxon>Bacillota</taxon>
        <taxon>Bacilli</taxon>
        <taxon>Bacillales</taxon>
        <taxon>Bacillaceae</taxon>
        <taxon>Halalkalibacter</taxon>
    </lineage>
</organism>
<accession>W4Q4C0</accession>
<evidence type="ECO:0000313" key="6">
    <source>
        <dbReference type="EMBL" id="GAE26553.1"/>
    </source>
</evidence>
<dbReference type="FunFam" id="3.20.20.70:FF:000047">
    <property type="entry name" value="3-dehydroquinate dehydratase"/>
    <property type="match status" value="1"/>
</dbReference>
<protein>
    <recommendedName>
        <fullName evidence="5">3-dehydroquinate dehydratase</fullName>
        <shortName evidence="5">3-dehydroquinase</shortName>
        <ecNumber evidence="5">4.2.1.10</ecNumber>
    </recommendedName>
    <alternativeName>
        <fullName evidence="5">Type I DHQase</fullName>
    </alternativeName>
    <alternativeName>
        <fullName evidence="5">Type I dehydroquinase</fullName>
        <shortName evidence="5">DHQ1</shortName>
    </alternativeName>
</protein>
<comment type="caution">
    <text evidence="6">The sequence shown here is derived from an EMBL/GenBank/DDBJ whole genome shotgun (WGS) entry which is preliminary data.</text>
</comment>
<dbReference type="InterPro" id="IPR013785">
    <property type="entry name" value="Aldolase_TIM"/>
</dbReference>
<dbReference type="GO" id="GO:0009073">
    <property type="term" value="P:aromatic amino acid family biosynthetic process"/>
    <property type="evidence" value="ECO:0007669"/>
    <property type="project" value="UniProtKB-KW"/>
</dbReference>
<feature type="binding site" evidence="5">
    <location>
        <position position="190"/>
    </location>
    <ligand>
        <name>3-dehydroquinate</name>
        <dbReference type="ChEBI" id="CHEBI:32364"/>
    </ligand>
</feature>
<comment type="pathway">
    <text evidence="5">Metabolic intermediate biosynthesis; chorismate biosynthesis; chorismate from D-erythrose 4-phosphate and phosphoenolpyruvate: step 3/7.</text>
</comment>
<dbReference type="HAMAP" id="MF_00214">
    <property type="entry name" value="AroD"/>
    <property type="match status" value="1"/>
</dbReference>
<name>W4Q4C0_9BACI</name>
<dbReference type="PANTHER" id="PTHR43699">
    <property type="entry name" value="3-DEHYDROQUINATE DEHYDRATASE"/>
    <property type="match status" value="1"/>
</dbReference>
<evidence type="ECO:0000256" key="3">
    <source>
        <dbReference type="ARBA" id="ARBA00023239"/>
    </source>
</evidence>
<comment type="caution">
    <text evidence="5">Lacks conserved residue(s) required for the propagation of feature annotation.</text>
</comment>
<evidence type="ECO:0000256" key="5">
    <source>
        <dbReference type="HAMAP-Rule" id="MF_00214"/>
    </source>
</evidence>
<dbReference type="Gene3D" id="3.20.20.70">
    <property type="entry name" value="Aldolase class I"/>
    <property type="match status" value="1"/>
</dbReference>
<comment type="function">
    <text evidence="5">Involved in the third step of the chorismate pathway, which leads to the biosynthesis of aromatic amino acids. Catalyzes the cis-dehydration of 3-dehydroquinate (DHQ) and introduces the first double bond of the aromatic ring to yield 3-dehydroshikimate.</text>
</comment>
<dbReference type="InterPro" id="IPR001381">
    <property type="entry name" value="DHquinase_I"/>
</dbReference>
<feature type="binding site" evidence="5">
    <location>
        <position position="167"/>
    </location>
    <ligand>
        <name>3-dehydroquinate</name>
        <dbReference type="ChEBI" id="CHEBI:32364"/>
    </ligand>
</feature>
<gene>
    <name evidence="5" type="primary">aroD</name>
    <name evidence="6" type="ORF">JCM9140_2633</name>
</gene>
<dbReference type="GO" id="GO:0009423">
    <property type="term" value="P:chorismate biosynthetic process"/>
    <property type="evidence" value="ECO:0007669"/>
    <property type="project" value="UniProtKB-UniRule"/>
</dbReference>
<evidence type="ECO:0000256" key="4">
    <source>
        <dbReference type="ARBA" id="ARBA00023270"/>
    </source>
</evidence>
<feature type="active site" description="Proton donor/acceptor" evidence="5">
    <location>
        <position position="97"/>
    </location>
</feature>
<dbReference type="SUPFAM" id="SSF51569">
    <property type="entry name" value="Aldolase"/>
    <property type="match status" value="1"/>
</dbReference>
<evidence type="ECO:0000256" key="1">
    <source>
        <dbReference type="ARBA" id="ARBA00001864"/>
    </source>
</evidence>
<evidence type="ECO:0000313" key="7">
    <source>
        <dbReference type="Proteomes" id="UP000018890"/>
    </source>
</evidence>
<dbReference type="PANTHER" id="PTHR43699:SF1">
    <property type="entry name" value="3-DEHYDROQUINATE DEHYDRATASE"/>
    <property type="match status" value="1"/>
</dbReference>
<keyword evidence="5" id="KW-0028">Amino-acid biosynthesis</keyword>
<proteinExistence type="inferred from homology"/>
<feature type="binding site" evidence="5">
    <location>
        <position position="36"/>
    </location>
    <ligand>
        <name>3-dehydroquinate</name>
        <dbReference type="ChEBI" id="CHEBI:32364"/>
    </ligand>
</feature>
<feature type="binding site" evidence="5">
    <location>
        <position position="186"/>
    </location>
    <ligand>
        <name>3-dehydroquinate</name>
        <dbReference type="ChEBI" id="CHEBI:32364"/>
    </ligand>
</feature>
<keyword evidence="4 5" id="KW-0704">Schiff base</keyword>
<dbReference type="Pfam" id="PF01487">
    <property type="entry name" value="DHquinase_I"/>
    <property type="match status" value="1"/>
</dbReference>
<comment type="catalytic activity">
    <reaction evidence="1 5">
        <text>3-dehydroquinate = 3-dehydroshikimate + H2O</text>
        <dbReference type="Rhea" id="RHEA:21096"/>
        <dbReference type="ChEBI" id="CHEBI:15377"/>
        <dbReference type="ChEBI" id="CHEBI:16630"/>
        <dbReference type="ChEBI" id="CHEBI:32364"/>
        <dbReference type="EC" id="4.2.1.10"/>
    </reaction>
</comment>
<dbReference type="Proteomes" id="UP000018890">
    <property type="component" value="Unassembled WGS sequence"/>
</dbReference>
<dbReference type="InterPro" id="IPR018508">
    <property type="entry name" value="3-dehydroquinate_DH_AS"/>
</dbReference>
<dbReference type="AlphaFoldDB" id="W4Q4C0"/>
<keyword evidence="7" id="KW-1185">Reference proteome</keyword>
<dbReference type="GO" id="GO:0003855">
    <property type="term" value="F:3-dehydroquinate dehydratase activity"/>
    <property type="evidence" value="ECO:0007669"/>
    <property type="project" value="UniProtKB-UniRule"/>
</dbReference>
<dbReference type="GO" id="GO:0008652">
    <property type="term" value="P:amino acid biosynthetic process"/>
    <property type="evidence" value="ECO:0007669"/>
    <property type="project" value="UniProtKB-KW"/>
</dbReference>
<dbReference type="STRING" id="1236970.JCM9140_2633"/>
<dbReference type="CDD" id="cd00502">
    <property type="entry name" value="DHQase_I"/>
    <property type="match status" value="1"/>
</dbReference>
<comment type="subunit">
    <text evidence="5">Homodimer.</text>
</comment>
<comment type="similarity">
    <text evidence="5">Belongs to the type-I 3-dehydroquinase family.</text>
</comment>
<dbReference type="GO" id="GO:0046279">
    <property type="term" value="P:3,4-dihydroxybenzoate biosynthetic process"/>
    <property type="evidence" value="ECO:0007669"/>
    <property type="project" value="TreeGrafter"/>
</dbReference>
<sequence length="207" mass="23158">MESRFFEEVEKIDKVIEALHSIHKVLQEKPLIFTFRSLEEGGEKQVSETIYLQLNEAVINTGLVDFIDVELFKEESLIESLVQRAHKNNVFVIISNHDFEKTPAKDDMISRLIKAQELGADIPKIAVMPNTVADVIKLLDATNTMKEKFEDRPIITMSMGGKGVISRIAGEVFGSALTFGAAEKASAPGQMAVTELRQMMKLLHKNL</sequence>
<keyword evidence="2 5" id="KW-0057">Aromatic amino acid biosynthesis</keyword>
<reference evidence="6" key="1">
    <citation type="journal article" date="2014" name="Genome Announc.">
        <title>Draft Genome Sequences of Three Alkaliphilic Bacillus Strains, Bacillus wakoensis JCM 9140T, Bacillus akibai JCM 9157T, and Bacillus hemicellulosilyticus JCM 9152T.</title>
        <authorList>
            <person name="Yuki M."/>
            <person name="Oshima K."/>
            <person name="Suda W."/>
            <person name="Oshida Y."/>
            <person name="Kitamura K."/>
            <person name="Iida T."/>
            <person name="Hattori M."/>
            <person name="Ohkuma M."/>
        </authorList>
    </citation>
    <scope>NUCLEOTIDE SEQUENCE [LARGE SCALE GENOMIC DNA]</scope>
    <source>
        <strain evidence="6">JCM 9140</strain>
    </source>
</reference>
<dbReference type="EMBL" id="BAUT01000027">
    <property type="protein sequence ID" value="GAE26553.1"/>
    <property type="molecule type" value="Genomic_DNA"/>
</dbReference>
<dbReference type="NCBIfam" id="TIGR01093">
    <property type="entry name" value="aroD"/>
    <property type="match status" value="1"/>
</dbReference>
<dbReference type="EC" id="4.2.1.10" evidence="5"/>